<feature type="compositionally biased region" description="Polar residues" evidence="1">
    <location>
        <begin position="140"/>
        <end position="150"/>
    </location>
</feature>
<reference evidence="2" key="1">
    <citation type="submission" date="2021-06" db="EMBL/GenBank/DDBJ databases">
        <authorList>
            <consortium name="Wellcome Sanger Institute Data Sharing"/>
        </authorList>
    </citation>
    <scope>NUCLEOTIDE SEQUENCE [LARGE SCALE GENOMIC DNA]</scope>
</reference>
<proteinExistence type="predicted"/>
<evidence type="ECO:0000256" key="1">
    <source>
        <dbReference type="SAM" id="MobiDB-lite"/>
    </source>
</evidence>
<dbReference type="GO" id="GO:0030496">
    <property type="term" value="C:midbody"/>
    <property type="evidence" value="ECO:0007669"/>
    <property type="project" value="TreeGrafter"/>
</dbReference>
<reference evidence="2" key="3">
    <citation type="submission" date="2025-09" db="UniProtKB">
        <authorList>
            <consortium name="Ensembl"/>
        </authorList>
    </citation>
    <scope>IDENTIFICATION</scope>
</reference>
<organism evidence="2 3">
    <name type="scientific">Erpetoichthys calabaricus</name>
    <name type="common">Rope fish</name>
    <name type="synonym">Calamoichthys calabaricus</name>
    <dbReference type="NCBI Taxonomy" id="27687"/>
    <lineage>
        <taxon>Eukaryota</taxon>
        <taxon>Metazoa</taxon>
        <taxon>Chordata</taxon>
        <taxon>Craniata</taxon>
        <taxon>Vertebrata</taxon>
        <taxon>Euteleostomi</taxon>
        <taxon>Actinopterygii</taxon>
        <taxon>Polypteriformes</taxon>
        <taxon>Polypteridae</taxon>
        <taxon>Erpetoichthys</taxon>
    </lineage>
</organism>
<dbReference type="Pfam" id="PF15502">
    <property type="entry name" value="MPLKIP"/>
    <property type="match status" value="1"/>
</dbReference>
<feature type="compositionally biased region" description="Low complexity" evidence="1">
    <location>
        <begin position="120"/>
        <end position="139"/>
    </location>
</feature>
<feature type="compositionally biased region" description="Gly residues" evidence="1">
    <location>
        <begin position="82"/>
        <end position="93"/>
    </location>
</feature>
<gene>
    <name evidence="2" type="primary">MPLKIP</name>
    <name evidence="2" type="synonym">mplkip</name>
</gene>
<dbReference type="Ensembl" id="ENSECRT00000004351.1">
    <property type="protein sequence ID" value="ENSECRP00000004284.1"/>
    <property type="gene ID" value="ENSECRG00000002911.1"/>
</dbReference>
<reference evidence="2" key="2">
    <citation type="submission" date="2025-08" db="UniProtKB">
        <authorList>
            <consortium name="Ensembl"/>
        </authorList>
    </citation>
    <scope>IDENTIFICATION</scope>
</reference>
<dbReference type="Proteomes" id="UP000694620">
    <property type="component" value="Chromosome 6"/>
</dbReference>
<dbReference type="GeneTree" id="ENSGT00390000002582"/>
<keyword evidence="3" id="KW-1185">Reference proteome</keyword>
<evidence type="ECO:0000313" key="3">
    <source>
        <dbReference type="Proteomes" id="UP000694620"/>
    </source>
</evidence>
<feature type="region of interest" description="Disordered" evidence="1">
    <location>
        <begin position="1"/>
        <end position="157"/>
    </location>
</feature>
<dbReference type="GO" id="GO:0005813">
    <property type="term" value="C:centrosome"/>
    <property type="evidence" value="ECO:0007669"/>
    <property type="project" value="TreeGrafter"/>
</dbReference>
<dbReference type="PANTHER" id="PTHR22446">
    <property type="entry name" value="M-PHASE-SPECIFIC PLK1-INTERACTING PROTEIN"/>
    <property type="match status" value="1"/>
</dbReference>
<name>A0A8C4RN95_ERPCA</name>
<accession>A0A8C4RN95</accession>
<dbReference type="InterPro" id="IPR026618">
    <property type="entry name" value="MPLKIP-like_vertebrate"/>
</dbReference>
<dbReference type="PANTHER" id="PTHR22446:SF3">
    <property type="entry name" value="M-PHASE-SPECIFIC PLK1-INTERACTING PROTEIN"/>
    <property type="match status" value="1"/>
</dbReference>
<dbReference type="AlphaFoldDB" id="A0A8C4RN95"/>
<protein>
    <submittedName>
        <fullName evidence="2">M-phase specific PLK1 interacting protein</fullName>
    </submittedName>
</protein>
<dbReference type="GO" id="GO:0005634">
    <property type="term" value="C:nucleus"/>
    <property type="evidence" value="ECO:0007669"/>
    <property type="project" value="TreeGrafter"/>
</dbReference>
<evidence type="ECO:0000313" key="2">
    <source>
        <dbReference type="Ensembl" id="ENSECRP00000004284.1"/>
    </source>
</evidence>
<sequence>MYRQSFRHPAPPSNGGMVQRAGRFQSPPPGDIYGGGGGGHASLIHSQAWGFPNSTSPTGGQGHWPYSGKSPNTPPKIFHGSNCGGGGGGGGMGRYSSPSPGHTPRRQSPRYTPPYGTSPGGHPYQQQQRHQRSPGQQRSYQGSPRTSTPFASARGIEKRVSNDVENYYRPSMLEDPWASLEPVNVKDINLQFSKEQTTNTGKRGRYFQLKYF</sequence>
<dbReference type="InterPro" id="IPR028265">
    <property type="entry name" value="TTDN1/SICKLE"/>
</dbReference>